<keyword evidence="3" id="KW-1185">Reference proteome</keyword>
<dbReference type="InterPro" id="IPR013320">
    <property type="entry name" value="ConA-like_dom_sf"/>
</dbReference>
<evidence type="ECO:0000256" key="1">
    <source>
        <dbReference type="SAM" id="MobiDB-lite"/>
    </source>
</evidence>
<dbReference type="Gene3D" id="2.60.120.200">
    <property type="match status" value="1"/>
</dbReference>
<dbReference type="SUPFAM" id="SSF49899">
    <property type="entry name" value="Concanavalin A-like lectins/glucanases"/>
    <property type="match status" value="1"/>
</dbReference>
<dbReference type="EMBL" id="BTSX01000006">
    <property type="protein sequence ID" value="GMT05645.1"/>
    <property type="molecule type" value="Genomic_DNA"/>
</dbReference>
<protein>
    <recommendedName>
        <fullName evidence="4">MAM domain-containing protein</fullName>
    </recommendedName>
</protein>
<reference evidence="2" key="1">
    <citation type="submission" date="2023-10" db="EMBL/GenBank/DDBJ databases">
        <title>Genome assembly of Pristionchus species.</title>
        <authorList>
            <person name="Yoshida K."/>
            <person name="Sommer R.J."/>
        </authorList>
    </citation>
    <scope>NUCLEOTIDE SEQUENCE</scope>
    <source>
        <strain evidence="2">RS0144</strain>
    </source>
</reference>
<dbReference type="AlphaFoldDB" id="A0AAV5UF91"/>
<dbReference type="Proteomes" id="UP001432027">
    <property type="component" value="Unassembled WGS sequence"/>
</dbReference>
<sequence>RLLSISVLIGLLRNSESCSSFDGSSLTRFLSNPQPSTSLTSGVTDATGIQAILSRALGQQTHIGKKGQPIGLGPTVPTHHTDWVFDAEELVCADFDEACRWKNVEGIFVDQMDWYQGSGFLDQGRLQVATGTHISPEGYYAIVASDHAQLATDKAILVSDTVGCQIGPGELRLMYWSSPEVHLRVCTRKSSALLPSGYDYCSPPIDDPKPGPVRVALPDGGREPFQIFIIADNFVYQATSLQGGFAIIDEISYSADMCGDEEEAAGPSSNSVTPFPKLVDLNEKESPKGMVMKSSITRRGPLPVSPETREFIRTIEGGREDEEEEEEE</sequence>
<feature type="compositionally biased region" description="Acidic residues" evidence="1">
    <location>
        <begin position="319"/>
        <end position="328"/>
    </location>
</feature>
<gene>
    <name evidence="2" type="ORF">PENTCL1PPCAC_27819</name>
</gene>
<evidence type="ECO:0000313" key="2">
    <source>
        <dbReference type="EMBL" id="GMT05645.1"/>
    </source>
</evidence>
<feature type="non-terminal residue" evidence="2">
    <location>
        <position position="328"/>
    </location>
</feature>
<comment type="caution">
    <text evidence="2">The sequence shown here is derived from an EMBL/GenBank/DDBJ whole genome shotgun (WGS) entry which is preliminary data.</text>
</comment>
<evidence type="ECO:0000313" key="3">
    <source>
        <dbReference type="Proteomes" id="UP001432027"/>
    </source>
</evidence>
<organism evidence="2 3">
    <name type="scientific">Pristionchus entomophagus</name>
    <dbReference type="NCBI Taxonomy" id="358040"/>
    <lineage>
        <taxon>Eukaryota</taxon>
        <taxon>Metazoa</taxon>
        <taxon>Ecdysozoa</taxon>
        <taxon>Nematoda</taxon>
        <taxon>Chromadorea</taxon>
        <taxon>Rhabditida</taxon>
        <taxon>Rhabditina</taxon>
        <taxon>Diplogasteromorpha</taxon>
        <taxon>Diplogasteroidea</taxon>
        <taxon>Neodiplogasteridae</taxon>
        <taxon>Pristionchus</taxon>
    </lineage>
</organism>
<feature type="non-terminal residue" evidence="2">
    <location>
        <position position="1"/>
    </location>
</feature>
<name>A0AAV5UF91_9BILA</name>
<feature type="compositionally biased region" description="Basic and acidic residues" evidence="1">
    <location>
        <begin position="307"/>
        <end position="318"/>
    </location>
</feature>
<feature type="region of interest" description="Disordered" evidence="1">
    <location>
        <begin position="283"/>
        <end position="328"/>
    </location>
</feature>
<proteinExistence type="predicted"/>
<evidence type="ECO:0008006" key="4">
    <source>
        <dbReference type="Google" id="ProtNLM"/>
    </source>
</evidence>
<accession>A0AAV5UF91</accession>